<evidence type="ECO:0000313" key="3">
    <source>
        <dbReference type="Proteomes" id="UP001341840"/>
    </source>
</evidence>
<name>A0ABU6XRY3_9FABA</name>
<feature type="compositionally biased region" description="Basic and acidic residues" evidence="1">
    <location>
        <begin position="31"/>
        <end position="55"/>
    </location>
</feature>
<feature type="compositionally biased region" description="Basic and acidic residues" evidence="1">
    <location>
        <begin position="112"/>
        <end position="122"/>
    </location>
</feature>
<organism evidence="2 3">
    <name type="scientific">Stylosanthes scabra</name>
    <dbReference type="NCBI Taxonomy" id="79078"/>
    <lineage>
        <taxon>Eukaryota</taxon>
        <taxon>Viridiplantae</taxon>
        <taxon>Streptophyta</taxon>
        <taxon>Embryophyta</taxon>
        <taxon>Tracheophyta</taxon>
        <taxon>Spermatophyta</taxon>
        <taxon>Magnoliopsida</taxon>
        <taxon>eudicotyledons</taxon>
        <taxon>Gunneridae</taxon>
        <taxon>Pentapetalae</taxon>
        <taxon>rosids</taxon>
        <taxon>fabids</taxon>
        <taxon>Fabales</taxon>
        <taxon>Fabaceae</taxon>
        <taxon>Papilionoideae</taxon>
        <taxon>50 kb inversion clade</taxon>
        <taxon>dalbergioids sensu lato</taxon>
        <taxon>Dalbergieae</taxon>
        <taxon>Pterocarpus clade</taxon>
        <taxon>Stylosanthes</taxon>
    </lineage>
</organism>
<comment type="caution">
    <text evidence="2">The sequence shown here is derived from an EMBL/GenBank/DDBJ whole genome shotgun (WGS) entry which is preliminary data.</text>
</comment>
<sequence length="132" mass="14528">MLQKPLPRIDEVFASLLQEERQQNGTDLEEERALAFDSKKGKDEGVSNAGKDKGNGNKGRGGSNKGNKSSKQCTHYGKLGHLVDTCYKNHGYSPHYKNNGALVNMVAAEKGDNNNHSQKEMDNASNFYLTPD</sequence>
<feature type="compositionally biased region" description="Polar residues" evidence="1">
    <location>
        <begin position="123"/>
        <end position="132"/>
    </location>
</feature>
<feature type="region of interest" description="Disordered" evidence="1">
    <location>
        <begin position="112"/>
        <end position="132"/>
    </location>
</feature>
<accession>A0ABU6XRY3</accession>
<dbReference type="PANTHER" id="PTHR34222:SF99">
    <property type="entry name" value="PROTEIN, PUTATIVE-RELATED"/>
    <property type="match status" value="1"/>
</dbReference>
<dbReference type="Proteomes" id="UP001341840">
    <property type="component" value="Unassembled WGS sequence"/>
</dbReference>
<gene>
    <name evidence="2" type="ORF">PIB30_084491</name>
</gene>
<evidence type="ECO:0000313" key="2">
    <source>
        <dbReference type="EMBL" id="MED6200379.1"/>
    </source>
</evidence>
<protein>
    <submittedName>
        <fullName evidence="2">Uncharacterized protein</fullName>
    </submittedName>
</protein>
<keyword evidence="3" id="KW-1185">Reference proteome</keyword>
<reference evidence="2 3" key="1">
    <citation type="journal article" date="2023" name="Plants (Basel)">
        <title>Bridging the Gap: Combining Genomics and Transcriptomics Approaches to Understand Stylosanthes scabra, an Orphan Legume from the Brazilian Caatinga.</title>
        <authorList>
            <person name="Ferreira-Neto J.R.C."/>
            <person name="da Silva M.D."/>
            <person name="Binneck E."/>
            <person name="de Melo N.F."/>
            <person name="da Silva R.H."/>
            <person name="de Melo A.L.T.M."/>
            <person name="Pandolfi V."/>
            <person name="Bustamante F.O."/>
            <person name="Brasileiro-Vidal A.C."/>
            <person name="Benko-Iseppon A.M."/>
        </authorList>
    </citation>
    <scope>NUCLEOTIDE SEQUENCE [LARGE SCALE GENOMIC DNA]</scope>
    <source>
        <tissue evidence="2">Leaves</tissue>
    </source>
</reference>
<dbReference type="EMBL" id="JASCZI010212821">
    <property type="protein sequence ID" value="MED6200379.1"/>
    <property type="molecule type" value="Genomic_DNA"/>
</dbReference>
<dbReference type="PANTHER" id="PTHR34222">
    <property type="entry name" value="GAG_PRE-INTEGRS DOMAIN-CONTAINING PROTEIN"/>
    <property type="match status" value="1"/>
</dbReference>
<feature type="region of interest" description="Disordered" evidence="1">
    <location>
        <begin position="20"/>
        <end position="74"/>
    </location>
</feature>
<evidence type="ECO:0000256" key="1">
    <source>
        <dbReference type="SAM" id="MobiDB-lite"/>
    </source>
</evidence>
<proteinExistence type="predicted"/>